<dbReference type="InterPro" id="IPR006442">
    <property type="entry name" value="Antitoxin_Phd/YefM"/>
</dbReference>
<comment type="caution">
    <text evidence="3">The sequence shown here is derived from an EMBL/GenBank/DDBJ whole genome shotgun (WGS) entry which is preliminary data.</text>
</comment>
<dbReference type="RefSeq" id="WP_016558288.1">
    <property type="nucleotide sequence ID" value="NZ_KZ857266.1"/>
</dbReference>
<dbReference type="SUPFAM" id="SSF143120">
    <property type="entry name" value="YefM-like"/>
    <property type="match status" value="1"/>
</dbReference>
<dbReference type="AlphaFoldDB" id="A0A370KHX3"/>
<dbReference type="Gene3D" id="3.40.1620.10">
    <property type="entry name" value="YefM-like domain"/>
    <property type="match status" value="1"/>
</dbReference>
<evidence type="ECO:0000256" key="1">
    <source>
        <dbReference type="ARBA" id="ARBA00009981"/>
    </source>
</evidence>
<dbReference type="EMBL" id="NAAC01000034">
    <property type="protein sequence ID" value="RDJ04822.1"/>
    <property type="molecule type" value="Genomic_DNA"/>
</dbReference>
<comment type="similarity">
    <text evidence="1 2">Belongs to the phD/YefM antitoxin family.</text>
</comment>
<protein>
    <recommendedName>
        <fullName evidence="2">Antitoxin</fullName>
    </recommendedName>
</protein>
<comment type="function">
    <text evidence="2">Antitoxin component of a type II toxin-antitoxin (TA) system.</text>
</comment>
<dbReference type="PANTHER" id="PTHR35377">
    <property type="entry name" value="ANTITOXIN VAPB49-RELATED-RELATED"/>
    <property type="match status" value="1"/>
</dbReference>
<dbReference type="InterPro" id="IPR051416">
    <property type="entry name" value="phD-YefM_TA_antitoxins"/>
</dbReference>
<evidence type="ECO:0000256" key="2">
    <source>
        <dbReference type="RuleBase" id="RU362080"/>
    </source>
</evidence>
<organism evidence="3 4">
    <name type="scientific">Rhizobium grahamii</name>
    <dbReference type="NCBI Taxonomy" id="1120045"/>
    <lineage>
        <taxon>Bacteria</taxon>
        <taxon>Pseudomonadati</taxon>
        <taxon>Pseudomonadota</taxon>
        <taxon>Alphaproteobacteria</taxon>
        <taxon>Hyphomicrobiales</taxon>
        <taxon>Rhizobiaceae</taxon>
        <taxon>Rhizobium/Agrobacterium group</taxon>
        <taxon>Rhizobium</taxon>
    </lineage>
</organism>
<evidence type="ECO:0000313" key="4">
    <source>
        <dbReference type="Proteomes" id="UP000254939"/>
    </source>
</evidence>
<dbReference type="NCBIfam" id="TIGR01552">
    <property type="entry name" value="phd_fam"/>
    <property type="match status" value="1"/>
</dbReference>
<dbReference type="OrthoDB" id="9800503at2"/>
<gene>
    <name evidence="3" type="ORF">B5K06_26355</name>
</gene>
<name>A0A370KHX3_9HYPH</name>
<proteinExistence type="inferred from homology"/>
<reference evidence="3 4" key="1">
    <citation type="submission" date="2017-03" db="EMBL/GenBank/DDBJ databases">
        <title>Genome analysis of Rhizobial strains effectives or ineffectives for nitrogen fixation isolated from bean seeds.</title>
        <authorList>
            <person name="Peralta H."/>
            <person name="Aguilar-Vera A."/>
            <person name="Mora Y."/>
            <person name="Vargas-Lagunas C."/>
            <person name="Girard L."/>
            <person name="Mora J."/>
        </authorList>
    </citation>
    <scope>NUCLEOTIDE SEQUENCE [LARGE SCALE GENOMIC DNA]</scope>
    <source>
        <strain evidence="3 4">CCGM3</strain>
    </source>
</reference>
<sequence length="79" mass="8920">MTTIVKISEAKAHLSELLARVEAGEEVVISRGNDPVARLSRIRKETDLQLLVNEVRAARGKVQPMAHDEVMSWRDEGRR</sequence>
<dbReference type="Pfam" id="PF02604">
    <property type="entry name" value="PhdYeFM_antitox"/>
    <property type="match status" value="1"/>
</dbReference>
<dbReference type="Proteomes" id="UP000254939">
    <property type="component" value="Unassembled WGS sequence"/>
</dbReference>
<evidence type="ECO:0000313" key="3">
    <source>
        <dbReference type="EMBL" id="RDJ04822.1"/>
    </source>
</evidence>
<accession>A0A370KHX3</accession>
<dbReference type="InterPro" id="IPR036165">
    <property type="entry name" value="YefM-like_sf"/>
</dbReference>